<evidence type="ECO:0008006" key="3">
    <source>
        <dbReference type="Google" id="ProtNLM"/>
    </source>
</evidence>
<proteinExistence type="predicted"/>
<protein>
    <recommendedName>
        <fullName evidence="3">Terminase small subunit</fullName>
    </recommendedName>
</protein>
<dbReference type="GeneID" id="77924959"/>
<organism evidence="1 2">
    <name type="scientific">Arthrobacter phage Atraxa</name>
    <dbReference type="NCBI Taxonomy" id="2419947"/>
    <lineage>
        <taxon>Viruses</taxon>
        <taxon>Duplodnaviria</taxon>
        <taxon>Heunggongvirae</taxon>
        <taxon>Uroviricota</taxon>
        <taxon>Caudoviricetes</taxon>
        <taxon>Atraxavirus</taxon>
        <taxon>Atraxavirus atraxa</taxon>
    </lineage>
</organism>
<dbReference type="KEGG" id="vg:77924959"/>
<gene>
    <name evidence="1" type="primary">1</name>
    <name evidence="1" type="ORF">PBI_ATRAXA_1</name>
</gene>
<reference evidence="1 2" key="1">
    <citation type="submission" date="2018-09" db="EMBL/GenBank/DDBJ databases">
        <authorList>
            <person name="Fryberger R.B."/>
            <person name="Stoner T.H."/>
            <person name="Garlena R.A."/>
            <person name="Russell D.A."/>
            <person name="Pope W.H."/>
            <person name="Jacobs-Sera D."/>
            <person name="Hatfull G.F."/>
        </authorList>
    </citation>
    <scope>NUCLEOTIDE SEQUENCE [LARGE SCALE GENOMIC DNA]</scope>
</reference>
<dbReference type="Proteomes" id="UP000276426">
    <property type="component" value="Segment"/>
</dbReference>
<evidence type="ECO:0000313" key="1">
    <source>
        <dbReference type="EMBL" id="AYN56957.1"/>
    </source>
</evidence>
<dbReference type="EMBL" id="MH834597">
    <property type="protein sequence ID" value="AYN56957.1"/>
    <property type="molecule type" value="Genomic_DNA"/>
</dbReference>
<keyword evidence="2" id="KW-1185">Reference proteome</keyword>
<dbReference type="RefSeq" id="YP_010649385.1">
    <property type="nucleotide sequence ID" value="NC_070767.1"/>
</dbReference>
<accession>A0A3G2KDA0</accession>
<sequence>MENQGELFMIQLDSSDMDNPMLKAARAQLRMLDDAGLLKPEHALQAQMVLSLADVMGKSQAKGQASAMSFASKELREAMALLPKQETISSMDELMKALQNGAPDAADPLYK</sequence>
<evidence type="ECO:0000313" key="2">
    <source>
        <dbReference type="Proteomes" id="UP000276426"/>
    </source>
</evidence>
<name>A0A3G2KDA0_9CAUD</name>